<feature type="region of interest" description="Disordered" evidence="1">
    <location>
        <begin position="1"/>
        <end position="89"/>
    </location>
</feature>
<dbReference type="Proteomes" id="UP000026915">
    <property type="component" value="Chromosome 9"/>
</dbReference>
<dbReference type="HOGENOM" id="CLU_2459233_0_0_1"/>
<dbReference type="InParanoid" id="A0A061GL11"/>
<organism evidence="2 3">
    <name type="scientific">Theobroma cacao</name>
    <name type="common">Cacao</name>
    <name type="synonym">Cocoa</name>
    <dbReference type="NCBI Taxonomy" id="3641"/>
    <lineage>
        <taxon>Eukaryota</taxon>
        <taxon>Viridiplantae</taxon>
        <taxon>Streptophyta</taxon>
        <taxon>Embryophyta</taxon>
        <taxon>Tracheophyta</taxon>
        <taxon>Spermatophyta</taxon>
        <taxon>Magnoliopsida</taxon>
        <taxon>eudicotyledons</taxon>
        <taxon>Gunneridae</taxon>
        <taxon>Pentapetalae</taxon>
        <taxon>rosids</taxon>
        <taxon>malvids</taxon>
        <taxon>Malvales</taxon>
        <taxon>Malvaceae</taxon>
        <taxon>Byttnerioideae</taxon>
        <taxon>Theobroma</taxon>
    </lineage>
</organism>
<evidence type="ECO:0000313" key="2">
    <source>
        <dbReference type="EMBL" id="EOY30191.1"/>
    </source>
</evidence>
<gene>
    <name evidence="2" type="ORF">TCM_037482</name>
</gene>
<keyword evidence="3" id="KW-1185">Reference proteome</keyword>
<protein>
    <submittedName>
        <fullName evidence="2">Uncharacterized protein</fullName>
    </submittedName>
</protein>
<dbReference type="AlphaFoldDB" id="A0A061GL11"/>
<proteinExistence type="predicted"/>
<sequence>MQSRIKKNKKKNVNESKMGRREKGCSAFQPVHPSPSSATRGMKHGWKAFNSAQPPRLPEPRHGYGEGQSRRHGRKNRLPNGSQKKLSKL</sequence>
<evidence type="ECO:0000313" key="3">
    <source>
        <dbReference type="Proteomes" id="UP000026915"/>
    </source>
</evidence>
<accession>A0A061GL11</accession>
<reference evidence="2 3" key="1">
    <citation type="journal article" date="2013" name="Genome Biol.">
        <title>The genome sequence of the most widely cultivated cacao type and its use to identify candidate genes regulating pod color.</title>
        <authorList>
            <person name="Motamayor J.C."/>
            <person name="Mockaitis K."/>
            <person name="Schmutz J."/>
            <person name="Haiminen N."/>
            <person name="Iii D.L."/>
            <person name="Cornejo O."/>
            <person name="Findley S.D."/>
            <person name="Zheng P."/>
            <person name="Utro F."/>
            <person name="Royaert S."/>
            <person name="Saski C."/>
            <person name="Jenkins J."/>
            <person name="Podicheti R."/>
            <person name="Zhao M."/>
            <person name="Scheffler B.E."/>
            <person name="Stack J.C."/>
            <person name="Feltus F.A."/>
            <person name="Mustiga G.M."/>
            <person name="Amores F."/>
            <person name="Phillips W."/>
            <person name="Marelli J.P."/>
            <person name="May G.D."/>
            <person name="Shapiro H."/>
            <person name="Ma J."/>
            <person name="Bustamante C.D."/>
            <person name="Schnell R.J."/>
            <person name="Main D."/>
            <person name="Gilbert D."/>
            <person name="Parida L."/>
            <person name="Kuhn D.N."/>
        </authorList>
    </citation>
    <scope>NUCLEOTIDE SEQUENCE [LARGE SCALE GENOMIC DNA]</scope>
    <source>
        <strain evidence="3">cv. Matina 1-6</strain>
    </source>
</reference>
<evidence type="ECO:0000256" key="1">
    <source>
        <dbReference type="SAM" id="MobiDB-lite"/>
    </source>
</evidence>
<feature type="compositionally biased region" description="Polar residues" evidence="1">
    <location>
        <begin position="79"/>
        <end position="89"/>
    </location>
</feature>
<feature type="compositionally biased region" description="Basic residues" evidence="1">
    <location>
        <begin position="1"/>
        <end position="11"/>
    </location>
</feature>
<name>A0A061GL11_THECC</name>
<feature type="compositionally biased region" description="Basic and acidic residues" evidence="1">
    <location>
        <begin position="12"/>
        <end position="24"/>
    </location>
</feature>
<dbReference type="EMBL" id="CM001887">
    <property type="protein sequence ID" value="EOY30191.1"/>
    <property type="molecule type" value="Genomic_DNA"/>
</dbReference>
<dbReference type="Gramene" id="EOY30191">
    <property type="protein sequence ID" value="EOY30191"/>
    <property type="gene ID" value="TCM_037482"/>
</dbReference>